<accession>A0A6N8J5J3</accession>
<gene>
    <name evidence="1" type="ORF">GO495_02965</name>
</gene>
<evidence type="ECO:0000313" key="1">
    <source>
        <dbReference type="EMBL" id="MVT39536.1"/>
    </source>
</evidence>
<protein>
    <submittedName>
        <fullName evidence="1">Uncharacterized protein</fullName>
    </submittedName>
</protein>
<sequence>MRLTEMIKFLLVFIILFKAVPSRAVSPNDSSIITRHPYKLMIKDIQVFVEQRFNQVDEIRFLKTGFLPKRVRSKKNQARVRFINGDFIASHSLIGHHVIEFLPIQEVDGNYRIGVICNKIEKVTKGSLEFQYVYGFSYTFRKVPQGFLVVKKQMGLPADFQ</sequence>
<name>A0A6N8J5J3_9BACT</name>
<dbReference type="EMBL" id="WRXO01000001">
    <property type="protein sequence ID" value="MVT39536.1"/>
    <property type="molecule type" value="Genomic_DNA"/>
</dbReference>
<comment type="caution">
    <text evidence="1">The sequence shown here is derived from an EMBL/GenBank/DDBJ whole genome shotgun (WGS) entry which is preliminary data.</text>
</comment>
<reference evidence="1 2" key="1">
    <citation type="submission" date="2019-12" db="EMBL/GenBank/DDBJ databases">
        <title>The draft genomic sequence of strain Chitinophaga oryziterrae JCM 16595.</title>
        <authorList>
            <person name="Zhang X."/>
        </authorList>
    </citation>
    <scope>NUCLEOTIDE SEQUENCE [LARGE SCALE GENOMIC DNA]</scope>
    <source>
        <strain evidence="1 2">JCM 16595</strain>
    </source>
</reference>
<proteinExistence type="predicted"/>
<keyword evidence="2" id="KW-1185">Reference proteome</keyword>
<dbReference type="Proteomes" id="UP000468388">
    <property type="component" value="Unassembled WGS sequence"/>
</dbReference>
<dbReference type="RefSeq" id="WP_157298203.1">
    <property type="nucleotide sequence ID" value="NZ_BAAAZB010000005.1"/>
</dbReference>
<organism evidence="1 2">
    <name type="scientific">Chitinophaga oryziterrae</name>
    <dbReference type="NCBI Taxonomy" id="1031224"/>
    <lineage>
        <taxon>Bacteria</taxon>
        <taxon>Pseudomonadati</taxon>
        <taxon>Bacteroidota</taxon>
        <taxon>Chitinophagia</taxon>
        <taxon>Chitinophagales</taxon>
        <taxon>Chitinophagaceae</taxon>
        <taxon>Chitinophaga</taxon>
    </lineage>
</organism>
<evidence type="ECO:0000313" key="2">
    <source>
        <dbReference type="Proteomes" id="UP000468388"/>
    </source>
</evidence>
<dbReference type="OrthoDB" id="9883463at2"/>
<dbReference type="AlphaFoldDB" id="A0A6N8J5J3"/>